<dbReference type="AlphaFoldDB" id="A0A087DG98"/>
<evidence type="ECO:0000256" key="7">
    <source>
        <dbReference type="ARBA" id="ARBA00022989"/>
    </source>
</evidence>
<dbReference type="GO" id="GO:0043190">
    <property type="term" value="C:ATP-binding cassette (ABC) transporter complex"/>
    <property type="evidence" value="ECO:0007669"/>
    <property type="project" value="InterPro"/>
</dbReference>
<dbReference type="InterPro" id="IPR000515">
    <property type="entry name" value="MetI-like"/>
</dbReference>
<dbReference type="OrthoDB" id="92598at2"/>
<comment type="similarity">
    <text evidence="2">Belongs to the binding-protein-dependent transport system permease family. HisMQ subfamily.</text>
</comment>
<organism evidence="11 12">
    <name type="scientific">Bifidobacterium stellenboschense</name>
    <dbReference type="NCBI Taxonomy" id="762211"/>
    <lineage>
        <taxon>Bacteria</taxon>
        <taxon>Bacillati</taxon>
        <taxon>Actinomycetota</taxon>
        <taxon>Actinomycetes</taxon>
        <taxon>Bifidobacteriales</taxon>
        <taxon>Bifidobacteriaceae</taxon>
        <taxon>Bifidobacterium</taxon>
    </lineage>
</organism>
<keyword evidence="6" id="KW-0029">Amino-acid transport</keyword>
<feature type="transmembrane region" description="Helical" evidence="9">
    <location>
        <begin position="20"/>
        <end position="41"/>
    </location>
</feature>
<keyword evidence="8 9" id="KW-0472">Membrane</keyword>
<keyword evidence="3 9" id="KW-0813">Transport</keyword>
<dbReference type="PANTHER" id="PTHR30614">
    <property type="entry name" value="MEMBRANE COMPONENT OF AMINO ACID ABC TRANSPORTER"/>
    <property type="match status" value="1"/>
</dbReference>
<accession>A0A087DG98</accession>
<dbReference type="CDD" id="cd06261">
    <property type="entry name" value="TM_PBP2"/>
    <property type="match status" value="1"/>
</dbReference>
<dbReference type="PROSITE" id="PS50928">
    <property type="entry name" value="ABC_TM1"/>
    <property type="match status" value="1"/>
</dbReference>
<keyword evidence="7 9" id="KW-1133">Transmembrane helix</keyword>
<protein>
    <submittedName>
        <fullName evidence="11">ABC transporter permease</fullName>
    </submittedName>
</protein>
<dbReference type="GO" id="GO:0006865">
    <property type="term" value="P:amino acid transport"/>
    <property type="evidence" value="ECO:0007669"/>
    <property type="project" value="UniProtKB-KW"/>
</dbReference>
<reference evidence="11 12" key="1">
    <citation type="submission" date="2014-03" db="EMBL/GenBank/DDBJ databases">
        <title>Genomics of Bifidobacteria.</title>
        <authorList>
            <person name="Ventura M."/>
            <person name="Milani C."/>
            <person name="Lugli G.A."/>
        </authorList>
    </citation>
    <scope>NUCLEOTIDE SEQUENCE [LARGE SCALE GENOMIC DNA]</scope>
    <source>
        <strain evidence="11 12">DSM 23968</strain>
    </source>
</reference>
<gene>
    <name evidence="11" type="ORF">BSTEL_1217</name>
</gene>
<dbReference type="GO" id="GO:0022857">
    <property type="term" value="F:transmembrane transporter activity"/>
    <property type="evidence" value="ECO:0007669"/>
    <property type="project" value="InterPro"/>
</dbReference>
<evidence type="ECO:0000313" key="12">
    <source>
        <dbReference type="Proteomes" id="UP000029004"/>
    </source>
</evidence>
<evidence type="ECO:0000256" key="4">
    <source>
        <dbReference type="ARBA" id="ARBA00022475"/>
    </source>
</evidence>
<dbReference type="Pfam" id="PF00528">
    <property type="entry name" value="BPD_transp_1"/>
    <property type="match status" value="1"/>
</dbReference>
<dbReference type="EMBL" id="JGZP01000021">
    <property type="protein sequence ID" value="KFI94548.1"/>
    <property type="molecule type" value="Genomic_DNA"/>
</dbReference>
<dbReference type="InterPro" id="IPR010065">
    <property type="entry name" value="AA_ABC_transptr_permease_3TM"/>
</dbReference>
<dbReference type="InterPro" id="IPR035906">
    <property type="entry name" value="MetI-like_sf"/>
</dbReference>
<keyword evidence="4" id="KW-1003">Cell membrane</keyword>
<dbReference type="RefSeq" id="WP_034529955.1">
    <property type="nucleotide sequence ID" value="NZ_JGZP01000021.1"/>
</dbReference>
<keyword evidence="12" id="KW-1185">Reference proteome</keyword>
<evidence type="ECO:0000256" key="6">
    <source>
        <dbReference type="ARBA" id="ARBA00022970"/>
    </source>
</evidence>
<evidence type="ECO:0000256" key="1">
    <source>
        <dbReference type="ARBA" id="ARBA00004651"/>
    </source>
</evidence>
<dbReference type="STRING" id="762211.BSTEL_1217"/>
<dbReference type="Gene3D" id="1.10.3720.10">
    <property type="entry name" value="MetI-like"/>
    <property type="match status" value="1"/>
</dbReference>
<dbReference type="Proteomes" id="UP000029004">
    <property type="component" value="Unassembled WGS sequence"/>
</dbReference>
<name>A0A087DG98_9BIFI</name>
<evidence type="ECO:0000259" key="10">
    <source>
        <dbReference type="PROSITE" id="PS50928"/>
    </source>
</evidence>
<evidence type="ECO:0000256" key="9">
    <source>
        <dbReference type="RuleBase" id="RU363032"/>
    </source>
</evidence>
<dbReference type="InterPro" id="IPR043429">
    <property type="entry name" value="ArtM/GltK/GlnP/TcyL/YhdX-like"/>
</dbReference>
<dbReference type="NCBIfam" id="TIGR01726">
    <property type="entry name" value="HEQRo_perm_3TM"/>
    <property type="match status" value="1"/>
</dbReference>
<sequence length="220" mass="24299">MSWEVIQRALPLFEKAFVLTLRLSAVSVVLATLLGLVLALLREYRVPVLAQISTVFQELFRNTPLLIQLFFLYYGLPSIGVKWSAETCAVVGMSILGAAYMCGAFEGGFTGIPRVQNESARALGLSPLQMIRHVTLPQGLTRSVPAVAANVIFMVKETSVFTVIAVPELTNTARDLIGMYYRSDEYLLMLVVAYAIILIPLSVILTLIERRVRRGTFGDN</sequence>
<dbReference type="PANTHER" id="PTHR30614:SF37">
    <property type="entry name" value="AMINO-ACID ABC TRANSPORTER PERMEASE PROTEIN YHDX-RELATED"/>
    <property type="match status" value="1"/>
</dbReference>
<feature type="transmembrane region" description="Helical" evidence="9">
    <location>
        <begin position="186"/>
        <end position="208"/>
    </location>
</feature>
<dbReference type="eggNOG" id="COG0765">
    <property type="taxonomic scope" value="Bacteria"/>
</dbReference>
<evidence type="ECO:0000256" key="8">
    <source>
        <dbReference type="ARBA" id="ARBA00023136"/>
    </source>
</evidence>
<evidence type="ECO:0000256" key="5">
    <source>
        <dbReference type="ARBA" id="ARBA00022692"/>
    </source>
</evidence>
<evidence type="ECO:0000313" key="11">
    <source>
        <dbReference type="EMBL" id="KFI94548.1"/>
    </source>
</evidence>
<evidence type="ECO:0000256" key="2">
    <source>
        <dbReference type="ARBA" id="ARBA00010072"/>
    </source>
</evidence>
<dbReference type="SUPFAM" id="SSF161098">
    <property type="entry name" value="MetI-like"/>
    <property type="match status" value="1"/>
</dbReference>
<feature type="domain" description="ABC transmembrane type-1" evidence="10">
    <location>
        <begin position="17"/>
        <end position="209"/>
    </location>
</feature>
<comment type="caution">
    <text evidence="11">The sequence shown here is derived from an EMBL/GenBank/DDBJ whole genome shotgun (WGS) entry which is preliminary data.</text>
</comment>
<keyword evidence="5 9" id="KW-0812">Transmembrane</keyword>
<evidence type="ECO:0000256" key="3">
    <source>
        <dbReference type="ARBA" id="ARBA00022448"/>
    </source>
</evidence>
<comment type="subcellular location">
    <subcellularLocation>
        <location evidence="1 9">Cell membrane</location>
        <topology evidence="1 9">Multi-pass membrane protein</topology>
    </subcellularLocation>
</comment>
<proteinExistence type="inferred from homology"/>